<name>A0AAD5QQA7_PARTN</name>
<evidence type="ECO:0000256" key="3">
    <source>
        <dbReference type="ARBA" id="ARBA00023136"/>
    </source>
</evidence>
<evidence type="ECO:0000256" key="7">
    <source>
        <dbReference type="RuleBase" id="RU004375"/>
    </source>
</evidence>
<keyword evidence="5" id="KW-0325">Glycoprotein</keyword>
<sequence>MLSEGDTLPVNMNSISPWVKNSAEDEQKTDELMAAFLILFLITYVHSKRLPDIYWNSSNPIFDISNTDHVMQVNIGDRVSLLCPRPGAGNYEYSNIYAVSEEEYTHCYLQKPHLVGSCNNSTQEVSITIVFRQFTPTPGGMEFEPGQTYYFITTSDGTLSGIDRRKDGLCSNRQMKVKFEVQLPNHELQNVNSKFAARTSHNREVHSESSTPLMYIIHVDGEDSDELDDDNAMTAFMSMPLLVSLCLLYLI</sequence>
<dbReference type="GO" id="GO:0046875">
    <property type="term" value="F:ephrin receptor binding"/>
    <property type="evidence" value="ECO:0007669"/>
    <property type="project" value="TreeGrafter"/>
</dbReference>
<proteinExistence type="inferred from homology"/>
<gene>
    <name evidence="9" type="ORF">KIN20_016955</name>
</gene>
<comment type="subcellular location">
    <subcellularLocation>
        <location evidence="1">Membrane</location>
    </subcellularLocation>
</comment>
<feature type="domain" description="Ephrin RBD" evidence="8">
    <location>
        <begin position="48"/>
        <end position="181"/>
    </location>
</feature>
<dbReference type="CDD" id="cd02675">
    <property type="entry name" value="Ephrin_ectodomain"/>
    <property type="match status" value="1"/>
</dbReference>
<keyword evidence="2" id="KW-0732">Signal</keyword>
<evidence type="ECO:0000256" key="5">
    <source>
        <dbReference type="ARBA" id="ARBA00023180"/>
    </source>
</evidence>
<protein>
    <recommendedName>
        <fullName evidence="8">Ephrin RBD domain-containing protein</fullName>
    </recommendedName>
</protein>
<evidence type="ECO:0000256" key="4">
    <source>
        <dbReference type="ARBA" id="ARBA00023157"/>
    </source>
</evidence>
<evidence type="ECO:0000313" key="9">
    <source>
        <dbReference type="EMBL" id="KAJ1358512.1"/>
    </source>
</evidence>
<comment type="caution">
    <text evidence="6">Lacks conserved residue(s) required for the propagation of feature annotation.</text>
</comment>
<evidence type="ECO:0000256" key="1">
    <source>
        <dbReference type="ARBA" id="ARBA00004370"/>
    </source>
</evidence>
<dbReference type="Pfam" id="PF00812">
    <property type="entry name" value="Ephrin"/>
    <property type="match status" value="1"/>
</dbReference>
<keyword evidence="10" id="KW-1185">Reference proteome</keyword>
<evidence type="ECO:0000313" key="10">
    <source>
        <dbReference type="Proteomes" id="UP001196413"/>
    </source>
</evidence>
<keyword evidence="3 7" id="KW-0472">Membrane</keyword>
<dbReference type="GO" id="GO:0005886">
    <property type="term" value="C:plasma membrane"/>
    <property type="evidence" value="ECO:0007669"/>
    <property type="project" value="TreeGrafter"/>
</dbReference>
<dbReference type="SUPFAM" id="SSF49503">
    <property type="entry name" value="Cupredoxins"/>
    <property type="match status" value="1"/>
</dbReference>
<organism evidence="9 10">
    <name type="scientific">Parelaphostrongylus tenuis</name>
    <name type="common">Meningeal worm</name>
    <dbReference type="NCBI Taxonomy" id="148309"/>
    <lineage>
        <taxon>Eukaryota</taxon>
        <taxon>Metazoa</taxon>
        <taxon>Ecdysozoa</taxon>
        <taxon>Nematoda</taxon>
        <taxon>Chromadorea</taxon>
        <taxon>Rhabditida</taxon>
        <taxon>Rhabditina</taxon>
        <taxon>Rhabditomorpha</taxon>
        <taxon>Strongyloidea</taxon>
        <taxon>Metastrongylidae</taxon>
        <taxon>Parelaphostrongylus</taxon>
    </lineage>
</organism>
<dbReference type="Gene3D" id="2.60.40.420">
    <property type="entry name" value="Cupredoxins - blue copper proteins"/>
    <property type="match status" value="1"/>
</dbReference>
<reference evidence="9" key="1">
    <citation type="submission" date="2021-06" db="EMBL/GenBank/DDBJ databases">
        <title>Parelaphostrongylus tenuis whole genome reference sequence.</title>
        <authorList>
            <person name="Garwood T.J."/>
            <person name="Larsen P.A."/>
            <person name="Fountain-Jones N.M."/>
            <person name="Garbe J.R."/>
            <person name="Macchietto M.G."/>
            <person name="Kania S.A."/>
            <person name="Gerhold R.W."/>
            <person name="Richards J.E."/>
            <person name="Wolf T.M."/>
        </authorList>
    </citation>
    <scope>NUCLEOTIDE SEQUENCE</scope>
    <source>
        <strain evidence="9">MNPRO001-30</strain>
        <tissue evidence="9">Meninges</tissue>
    </source>
</reference>
<dbReference type="PANTHER" id="PTHR11304">
    <property type="entry name" value="EPHRIN"/>
    <property type="match status" value="1"/>
</dbReference>
<dbReference type="PRINTS" id="PR01347">
    <property type="entry name" value="EPHRIN"/>
</dbReference>
<dbReference type="InterPro" id="IPR008972">
    <property type="entry name" value="Cupredoxin"/>
</dbReference>
<evidence type="ECO:0000259" key="8">
    <source>
        <dbReference type="PROSITE" id="PS51551"/>
    </source>
</evidence>
<dbReference type="GO" id="GO:0007411">
    <property type="term" value="P:axon guidance"/>
    <property type="evidence" value="ECO:0007669"/>
    <property type="project" value="TreeGrafter"/>
</dbReference>
<keyword evidence="4" id="KW-1015">Disulfide bond</keyword>
<dbReference type="Proteomes" id="UP001196413">
    <property type="component" value="Unassembled WGS sequence"/>
</dbReference>
<comment type="similarity">
    <text evidence="6 7">Belongs to the ephrin family.</text>
</comment>
<dbReference type="EMBL" id="JAHQIW010003392">
    <property type="protein sequence ID" value="KAJ1358512.1"/>
    <property type="molecule type" value="Genomic_DNA"/>
</dbReference>
<comment type="caution">
    <text evidence="9">The sequence shown here is derived from an EMBL/GenBank/DDBJ whole genome shotgun (WGS) entry which is preliminary data.</text>
</comment>
<accession>A0AAD5QQA7</accession>
<evidence type="ECO:0000256" key="2">
    <source>
        <dbReference type="ARBA" id="ARBA00022729"/>
    </source>
</evidence>
<dbReference type="AlphaFoldDB" id="A0AAD5QQA7"/>
<dbReference type="PROSITE" id="PS51551">
    <property type="entry name" value="EPHRIN_RBD_2"/>
    <property type="match status" value="1"/>
</dbReference>
<dbReference type="InterPro" id="IPR031328">
    <property type="entry name" value="Ephrin"/>
</dbReference>
<dbReference type="PANTHER" id="PTHR11304:SF29">
    <property type="entry name" value="EPHRIN"/>
    <property type="match status" value="1"/>
</dbReference>
<evidence type="ECO:0000256" key="6">
    <source>
        <dbReference type="PROSITE-ProRule" id="PRU00884"/>
    </source>
</evidence>
<dbReference type="InterPro" id="IPR001799">
    <property type="entry name" value="Ephrin_RBD"/>
</dbReference>
<dbReference type="GO" id="GO:0048013">
    <property type="term" value="P:ephrin receptor signaling pathway"/>
    <property type="evidence" value="ECO:0007669"/>
    <property type="project" value="TreeGrafter"/>
</dbReference>